<evidence type="ECO:0000313" key="2">
    <source>
        <dbReference type="Proteomes" id="UP001054945"/>
    </source>
</evidence>
<protein>
    <submittedName>
        <fullName evidence="1">Uncharacterized protein</fullName>
    </submittedName>
</protein>
<sequence>MIAEYEAVRYISLYPNKDPTYANQGPNPSHLISELIQTLIKQKRRQGKCPHRPTIKLETERENLNGPALNGLFNANETVIRFLEAQFLSSLEIFPPFS</sequence>
<reference evidence="1 2" key="1">
    <citation type="submission" date="2021-06" db="EMBL/GenBank/DDBJ databases">
        <title>Caerostris extrusa draft genome.</title>
        <authorList>
            <person name="Kono N."/>
            <person name="Arakawa K."/>
        </authorList>
    </citation>
    <scope>NUCLEOTIDE SEQUENCE [LARGE SCALE GENOMIC DNA]</scope>
</reference>
<comment type="caution">
    <text evidence="1">The sequence shown here is derived from an EMBL/GenBank/DDBJ whole genome shotgun (WGS) entry which is preliminary data.</text>
</comment>
<dbReference type="AlphaFoldDB" id="A0AAV4UC43"/>
<accession>A0AAV4UC43</accession>
<dbReference type="EMBL" id="BPLR01012630">
    <property type="protein sequence ID" value="GIY55311.1"/>
    <property type="molecule type" value="Genomic_DNA"/>
</dbReference>
<evidence type="ECO:0000313" key="1">
    <source>
        <dbReference type="EMBL" id="GIY55311.1"/>
    </source>
</evidence>
<keyword evidence="2" id="KW-1185">Reference proteome</keyword>
<proteinExistence type="predicted"/>
<name>A0AAV4UC43_CAEEX</name>
<gene>
    <name evidence="1" type="ORF">CEXT_536121</name>
</gene>
<organism evidence="1 2">
    <name type="scientific">Caerostris extrusa</name>
    <name type="common">Bark spider</name>
    <name type="synonym">Caerostris bankana</name>
    <dbReference type="NCBI Taxonomy" id="172846"/>
    <lineage>
        <taxon>Eukaryota</taxon>
        <taxon>Metazoa</taxon>
        <taxon>Ecdysozoa</taxon>
        <taxon>Arthropoda</taxon>
        <taxon>Chelicerata</taxon>
        <taxon>Arachnida</taxon>
        <taxon>Araneae</taxon>
        <taxon>Araneomorphae</taxon>
        <taxon>Entelegynae</taxon>
        <taxon>Araneoidea</taxon>
        <taxon>Araneidae</taxon>
        <taxon>Caerostris</taxon>
    </lineage>
</organism>
<dbReference type="Proteomes" id="UP001054945">
    <property type="component" value="Unassembled WGS sequence"/>
</dbReference>